<keyword evidence="1" id="KW-0472">Membrane</keyword>
<evidence type="ECO:0000313" key="2">
    <source>
        <dbReference type="EMBL" id="QHS79697.1"/>
    </source>
</evidence>
<keyword evidence="1" id="KW-0812">Transmembrane</keyword>
<proteinExistence type="predicted"/>
<protein>
    <submittedName>
        <fullName evidence="2">Uncharacterized protein</fullName>
    </submittedName>
</protein>
<accession>A0A6C0AIR0</accession>
<keyword evidence="1" id="KW-1133">Transmembrane helix</keyword>
<organism evidence="2">
    <name type="scientific">viral metagenome</name>
    <dbReference type="NCBI Taxonomy" id="1070528"/>
    <lineage>
        <taxon>unclassified sequences</taxon>
        <taxon>metagenomes</taxon>
        <taxon>organismal metagenomes</taxon>
    </lineage>
</organism>
<name>A0A6C0AIR0_9ZZZZ</name>
<dbReference type="EMBL" id="MN740650">
    <property type="protein sequence ID" value="QHS79697.1"/>
    <property type="molecule type" value="Genomic_DNA"/>
</dbReference>
<reference evidence="2" key="1">
    <citation type="journal article" date="2020" name="Nature">
        <title>Giant virus diversity and host interactions through global metagenomics.</title>
        <authorList>
            <person name="Schulz F."/>
            <person name="Roux S."/>
            <person name="Paez-Espino D."/>
            <person name="Jungbluth S."/>
            <person name="Walsh D.A."/>
            <person name="Denef V.J."/>
            <person name="McMahon K.D."/>
            <person name="Konstantinidis K.T."/>
            <person name="Eloe-Fadrosh E.A."/>
            <person name="Kyrpides N.C."/>
            <person name="Woyke T."/>
        </authorList>
    </citation>
    <scope>NUCLEOTIDE SEQUENCE</scope>
    <source>
        <strain evidence="2">GVMAG-S-1035303-20</strain>
    </source>
</reference>
<feature type="transmembrane region" description="Helical" evidence="1">
    <location>
        <begin position="6"/>
        <end position="22"/>
    </location>
</feature>
<dbReference type="AlphaFoldDB" id="A0A6C0AIR0"/>
<evidence type="ECO:0000256" key="1">
    <source>
        <dbReference type="SAM" id="Phobius"/>
    </source>
</evidence>
<sequence length="69" mass="7834">MFDIIWIFGGFLVGMIVTTIFVPPRTSKKLVPDIRNPDMILRNPKVENGCFRAAAYEVQCTDGIDFLNQ</sequence>